<dbReference type="PROSITE" id="PS51374">
    <property type="entry name" value="NDPK_LIKE"/>
    <property type="match status" value="1"/>
</dbReference>
<evidence type="ECO:0000313" key="4">
    <source>
        <dbReference type="Proteomes" id="UP000192534"/>
    </source>
</evidence>
<dbReference type="SMART" id="SM00562">
    <property type="entry name" value="NDK"/>
    <property type="match status" value="1"/>
</dbReference>
<feature type="domain" description="Nucleoside diphosphate kinase-like" evidence="2">
    <location>
        <begin position="33"/>
        <end position="178"/>
    </location>
</feature>
<dbReference type="EMBL" id="MVIH01000003">
    <property type="protein sequence ID" value="ORB54809.1"/>
    <property type="molecule type" value="Genomic_DNA"/>
</dbReference>
<dbReference type="AlphaFoldDB" id="A0A1X0J024"/>
<dbReference type="SUPFAM" id="SSF54919">
    <property type="entry name" value="Nucleoside diphosphate kinase, NDK"/>
    <property type="match status" value="1"/>
</dbReference>
<keyword evidence="4" id="KW-1185">Reference proteome</keyword>
<accession>A0A1X0J024</accession>
<evidence type="ECO:0000259" key="2">
    <source>
        <dbReference type="SMART" id="SM00562"/>
    </source>
</evidence>
<sequence>MISIGSRYDSDTYFIETCDALAAMNVDRDTFAHEHALMLLKPDAAVTAAMGSAITWLLDHGYRIVGAYPVQLTYLHLRALWYFNWHRATAERRRVADRLAGLSPSLVLVVGHPDGEQPVSVRLTADKGPADPAQRQPHHLRHALAAGTYLLNKVHTPDDPDDVLREMSIYFPDPQLSAVISACVQGADATADAARIVDGIESGLDRRSGDLAAAQDAVWQGLGGVGGWDRPRTGEEWLAALADAEKRGIDVDPWFRIVIESSYLPMHRQGSDGI</sequence>
<gene>
    <name evidence="3" type="ORF">BST42_08410</name>
</gene>
<dbReference type="OrthoDB" id="7838374at2"/>
<dbReference type="RefSeq" id="WP_083118114.1">
    <property type="nucleotide sequence ID" value="NZ_JACKUO010000022.1"/>
</dbReference>
<evidence type="ECO:0000313" key="3">
    <source>
        <dbReference type="EMBL" id="ORB54809.1"/>
    </source>
</evidence>
<evidence type="ECO:0000256" key="1">
    <source>
        <dbReference type="PROSITE-ProRule" id="PRU00706"/>
    </source>
</evidence>
<reference evidence="3 4" key="1">
    <citation type="submission" date="2016-12" db="EMBL/GenBank/DDBJ databases">
        <title>The new phylogeny of genus Mycobacterium.</title>
        <authorList>
            <person name="Tortoli E."/>
            <person name="Trovato A."/>
            <person name="Cirillo D.M."/>
        </authorList>
    </citation>
    <scope>NUCLEOTIDE SEQUENCE [LARGE SCALE GENOMIC DNA]</scope>
    <source>
        <strain evidence="3 4">DSM 44223</strain>
    </source>
</reference>
<comment type="caution">
    <text evidence="1">Lacks conserved residue(s) required for the propagation of feature annotation.</text>
</comment>
<protein>
    <recommendedName>
        <fullName evidence="2">Nucleoside diphosphate kinase-like domain-containing protein</fullName>
    </recommendedName>
</protein>
<dbReference type="InterPro" id="IPR034907">
    <property type="entry name" value="NDK-like_dom"/>
</dbReference>
<dbReference type="Gene3D" id="3.30.70.141">
    <property type="entry name" value="Nucleoside diphosphate kinase-like domain"/>
    <property type="match status" value="1"/>
</dbReference>
<comment type="caution">
    <text evidence="3">The sequence shown here is derived from an EMBL/GenBank/DDBJ whole genome shotgun (WGS) entry which is preliminary data.</text>
</comment>
<comment type="similarity">
    <text evidence="1">Belongs to the NDK family.</text>
</comment>
<name>A0A1X0J024_MYCRH</name>
<proteinExistence type="inferred from homology"/>
<dbReference type="InterPro" id="IPR036850">
    <property type="entry name" value="NDK-like_dom_sf"/>
</dbReference>
<dbReference type="Pfam" id="PF00334">
    <property type="entry name" value="NDK"/>
    <property type="match status" value="1"/>
</dbReference>
<organism evidence="3 4">
    <name type="scientific">Mycolicibacterium rhodesiae</name>
    <name type="common">Mycobacterium rhodesiae</name>
    <dbReference type="NCBI Taxonomy" id="36814"/>
    <lineage>
        <taxon>Bacteria</taxon>
        <taxon>Bacillati</taxon>
        <taxon>Actinomycetota</taxon>
        <taxon>Actinomycetes</taxon>
        <taxon>Mycobacteriales</taxon>
        <taxon>Mycobacteriaceae</taxon>
        <taxon>Mycolicibacterium</taxon>
    </lineage>
</organism>
<dbReference type="Proteomes" id="UP000192534">
    <property type="component" value="Unassembled WGS sequence"/>
</dbReference>